<organism evidence="2 3">
    <name type="scientific">Lacticaseibacillus saniviri JCM 17471 = DSM 24301</name>
    <dbReference type="NCBI Taxonomy" id="1293598"/>
    <lineage>
        <taxon>Bacteria</taxon>
        <taxon>Bacillati</taxon>
        <taxon>Bacillota</taxon>
        <taxon>Bacilli</taxon>
        <taxon>Lactobacillales</taxon>
        <taxon>Lactobacillaceae</taxon>
        <taxon>Lacticaseibacillus</taxon>
    </lineage>
</organism>
<dbReference type="EMBL" id="JQCE01000007">
    <property type="protein sequence ID" value="KRO17840.1"/>
    <property type="molecule type" value="Genomic_DNA"/>
</dbReference>
<evidence type="ECO:0000256" key="1">
    <source>
        <dbReference type="SAM" id="Phobius"/>
    </source>
</evidence>
<name>A0A0R2N068_9LACO</name>
<evidence type="ECO:0000313" key="2">
    <source>
        <dbReference type="EMBL" id="KRO17840.1"/>
    </source>
</evidence>
<reference evidence="2 3" key="1">
    <citation type="journal article" date="2015" name="Genome Announc.">
        <title>Expanding the biotechnology potential of lactobacilli through comparative genomics of 213 strains and associated genera.</title>
        <authorList>
            <person name="Sun Z."/>
            <person name="Harris H.M."/>
            <person name="McCann A."/>
            <person name="Guo C."/>
            <person name="Argimon S."/>
            <person name="Zhang W."/>
            <person name="Yang X."/>
            <person name="Jeffery I.B."/>
            <person name="Cooney J.C."/>
            <person name="Kagawa T.F."/>
            <person name="Liu W."/>
            <person name="Song Y."/>
            <person name="Salvetti E."/>
            <person name="Wrobel A."/>
            <person name="Rasinkangas P."/>
            <person name="Parkhill J."/>
            <person name="Rea M.C."/>
            <person name="O'Sullivan O."/>
            <person name="Ritari J."/>
            <person name="Douillard F.P."/>
            <person name="Paul Ross R."/>
            <person name="Yang R."/>
            <person name="Briner A.E."/>
            <person name="Felis G.E."/>
            <person name="de Vos W.M."/>
            <person name="Barrangou R."/>
            <person name="Klaenhammer T.R."/>
            <person name="Caufield P.W."/>
            <person name="Cui Y."/>
            <person name="Zhang H."/>
            <person name="O'Toole P.W."/>
        </authorList>
    </citation>
    <scope>NUCLEOTIDE SEQUENCE [LARGE SCALE GENOMIC DNA]</scope>
    <source>
        <strain evidence="2 3">DSM 24301</strain>
    </source>
</reference>
<gene>
    <name evidence="2" type="ORF">IV56_GL001967</name>
</gene>
<evidence type="ECO:0000313" key="3">
    <source>
        <dbReference type="Proteomes" id="UP000050969"/>
    </source>
</evidence>
<keyword evidence="1" id="KW-0472">Membrane</keyword>
<dbReference type="PATRIC" id="fig|1293598.4.peg.2052"/>
<dbReference type="STRING" id="1293598.IV56_GL001967"/>
<dbReference type="AlphaFoldDB" id="A0A0R2N068"/>
<keyword evidence="3" id="KW-1185">Reference proteome</keyword>
<keyword evidence="1" id="KW-0812">Transmembrane</keyword>
<feature type="transmembrane region" description="Helical" evidence="1">
    <location>
        <begin position="12"/>
        <end position="29"/>
    </location>
</feature>
<protein>
    <submittedName>
        <fullName evidence="2">Uncharacterized protein</fullName>
    </submittedName>
</protein>
<dbReference type="Proteomes" id="UP000050969">
    <property type="component" value="Unassembled WGS sequence"/>
</dbReference>
<keyword evidence="1" id="KW-1133">Transmembrane helix</keyword>
<comment type="caution">
    <text evidence="2">The sequence shown here is derived from an EMBL/GenBank/DDBJ whole genome shotgun (WGS) entry which is preliminary data.</text>
</comment>
<proteinExistence type="predicted"/>
<accession>A0A0R2N068</accession>
<sequence length="401" mass="44014">MGVLIMKKSGIAALVVLGIAVVGMGAWWMTDQHTYSSIVDTAKDVKKWEADPRPLQSDAAAKKQVAQIKQSSKAASSLVEAHKMVVIPGLRGAWSINYKTKKVAFGNDWVPQGVTQSKTHYYISMYDGRHKLNSIITQIDRKTGKYLKTLILNSKAHVGGITYDQKRQRLMWSDDTGKGAGAGFAYVDKPVIDAYQASESKQPIASKRIPWELGTRTSAITLYDNQLIVVKYGQKASQHSIVAVPLDKSGLPKPVTVEQMLTLIQKVPQAQLREDPLNAALKAMIDKKMINSYAPGYPRLQGVAVTPNGLTLLSQSNGEKPGKILLRIPEGGNWSNLKFTKPEAGATVINVPNSVEEVGMSTDASQIAMVFESGARQYRETGSMFHRPKYMDRLLILSVES</sequence>